<keyword evidence="5 6" id="KW-0505">Motor protein</keyword>
<dbReference type="AlphaFoldDB" id="M3K5A4"/>
<keyword evidence="11" id="KW-1185">Reference proteome</keyword>
<dbReference type="InterPro" id="IPR001752">
    <property type="entry name" value="Kinesin_motor_dom"/>
</dbReference>
<dbReference type="PROSITE" id="PS00411">
    <property type="entry name" value="KINESIN_MOTOR_1"/>
    <property type="match status" value="1"/>
</dbReference>
<feature type="compositionally biased region" description="Polar residues" evidence="8">
    <location>
        <begin position="839"/>
        <end position="848"/>
    </location>
</feature>
<dbReference type="InterPro" id="IPR027417">
    <property type="entry name" value="P-loop_NTPase"/>
</dbReference>
<feature type="compositionally biased region" description="Low complexity" evidence="8">
    <location>
        <begin position="1"/>
        <end position="13"/>
    </location>
</feature>
<dbReference type="PANTHER" id="PTHR47968:SF13">
    <property type="entry name" value="KINESIN-LIKE PROTEIN KIF19 ISOFORM X1"/>
    <property type="match status" value="1"/>
</dbReference>
<evidence type="ECO:0000256" key="8">
    <source>
        <dbReference type="SAM" id="MobiDB-lite"/>
    </source>
</evidence>
<dbReference type="HOGENOM" id="CLU_001485_21_2_1"/>
<sequence length="848" mass="95714">MSHPTSLESSSTSARPTTIASSIPTAKQSSISVAVRVRPFTAAESDKLIKIDNDEIFLGDGCLSSDRNGSTSAASSGTNRRSHIGVYGGLRKIINVVDDRMLIFDPSETNPLTKMQKNAFPNSFKGSRIREHRFVFDRLFDEDSSQDQVYKNTTQPLLDSILDGYNATVFAYGATGCGKTHTISGTPDDPGVIFLTMKELYQKIEELSDRKIIDVSLSYLEIYNETIRDLLHPETRCQSLVIREDANNKISVANLSSHRPNSVEEVMELIIHGNRNRTSSPTEANATSSRSHAVLQINVVQKDRTADTSQEHTFATLSIIDLAGSERAAATKNRGARLNEGANINKSLLALGNCINALCDPRRKNHVPYRDSKLTRLLKFSLGGNCKTVMIVCVSPSSQHYDETLNTLKYADRAKEIKTKIIRNQHNLDRHVGSYLKMITEQKQEIEELRARETKVVNTALARRQDLETKVFKLLLDSLDSTRQALAKQNQDKWKKYFILAKRKLLLLQKIDTETILNEKTDDDDNTNGNTTIGKIYDLCEQLIMKIKNQLPQLEDQYSQRTDTDYILEESALLTLKRLEGEDGWTEYHSKMYTNAIEAMKRDVHTDLLMYSSILYDNLIHDLATFGYIPSAIGQILGQTPQDTVLQEIVIGLENLVNGDFDFAMEQHAMEFMKTKLTNDHGGNSHEESFMMIDDNDDDDSEEFGMPTKKQRLDSPPRALRKPKRMSRITSKLKKPSHWESTNNNLMYDTSMEENSIIQTENKFDDLPDTSPKVNNILHDINDLDLPFDPMLDSPPQQEKTSKKLLADLKRNRSPPSLPNRKISGTNIPDTRMPLLNKQAASRITSDS</sequence>
<dbReference type="GO" id="GO:0008017">
    <property type="term" value="F:microtubule binding"/>
    <property type="evidence" value="ECO:0007669"/>
    <property type="project" value="InterPro"/>
</dbReference>
<dbReference type="EMBL" id="AOGT01000257">
    <property type="protein sequence ID" value="EMG50460.1"/>
    <property type="molecule type" value="Genomic_DNA"/>
</dbReference>
<gene>
    <name evidence="10" type="ORF">G210_4111</name>
</gene>
<dbReference type="CDD" id="cd01370">
    <property type="entry name" value="KISc_KIP3_like"/>
    <property type="match status" value="1"/>
</dbReference>
<evidence type="ECO:0000313" key="11">
    <source>
        <dbReference type="Proteomes" id="UP000011777"/>
    </source>
</evidence>
<proteinExistence type="inferred from homology"/>
<keyword evidence="2 6" id="KW-0547">Nucleotide-binding</keyword>
<feature type="compositionally biased region" description="Basic residues" evidence="8">
    <location>
        <begin position="719"/>
        <end position="736"/>
    </location>
</feature>
<evidence type="ECO:0000256" key="3">
    <source>
        <dbReference type="ARBA" id="ARBA00022840"/>
    </source>
</evidence>
<keyword evidence="4" id="KW-0175">Coiled coil</keyword>
<evidence type="ECO:0000256" key="5">
    <source>
        <dbReference type="ARBA" id="ARBA00023175"/>
    </source>
</evidence>
<evidence type="ECO:0000256" key="6">
    <source>
        <dbReference type="PROSITE-ProRule" id="PRU00283"/>
    </source>
</evidence>
<feature type="compositionally biased region" description="Basic and acidic residues" evidence="8">
    <location>
        <begin position="680"/>
        <end position="689"/>
    </location>
</feature>
<feature type="region of interest" description="Disordered" evidence="8">
    <location>
        <begin position="1"/>
        <end position="25"/>
    </location>
</feature>
<dbReference type="SMART" id="SM00129">
    <property type="entry name" value="KISc"/>
    <property type="match status" value="1"/>
</dbReference>
<dbReference type="GO" id="GO:0005524">
    <property type="term" value="F:ATP binding"/>
    <property type="evidence" value="ECO:0007669"/>
    <property type="project" value="UniProtKB-UniRule"/>
</dbReference>
<feature type="compositionally biased region" description="Polar residues" evidence="8">
    <location>
        <begin position="14"/>
        <end position="25"/>
    </location>
</feature>
<protein>
    <recommendedName>
        <fullName evidence="7">Kinesin-like protein</fullName>
    </recommendedName>
</protein>
<evidence type="ECO:0000256" key="2">
    <source>
        <dbReference type="ARBA" id="ARBA00022741"/>
    </source>
</evidence>
<dbReference type="PRINTS" id="PR00380">
    <property type="entry name" value="KINESINHEAVY"/>
</dbReference>
<dbReference type="SUPFAM" id="SSF52540">
    <property type="entry name" value="P-loop containing nucleoside triphosphate hydrolases"/>
    <property type="match status" value="1"/>
</dbReference>
<dbReference type="InterPro" id="IPR027640">
    <property type="entry name" value="Kinesin-like_fam"/>
</dbReference>
<dbReference type="InterPro" id="IPR036961">
    <property type="entry name" value="Kinesin_motor_dom_sf"/>
</dbReference>
<evidence type="ECO:0000256" key="4">
    <source>
        <dbReference type="ARBA" id="ARBA00023054"/>
    </source>
</evidence>
<comment type="caution">
    <text evidence="10">The sequence shown here is derived from an EMBL/GenBank/DDBJ whole genome shotgun (WGS) entry which is preliminary data.</text>
</comment>
<dbReference type="Proteomes" id="UP000011777">
    <property type="component" value="Unassembled WGS sequence"/>
</dbReference>
<dbReference type="FunFam" id="3.40.850.10:FF:000053">
    <property type="entry name" value="Kinesin family"/>
    <property type="match status" value="1"/>
</dbReference>
<keyword evidence="3 6" id="KW-0067">ATP-binding</keyword>
<comment type="similarity">
    <text evidence="6 7">Belongs to the TRAFAC class myosin-kinesin ATPase superfamily. Kinesin family.</text>
</comment>
<reference evidence="10 11" key="1">
    <citation type="submission" date="2013-02" db="EMBL/GenBank/DDBJ databases">
        <title>Genome sequence of Candida maltosa Xu316, a potential industrial strain for xylitol and ethanol production.</title>
        <authorList>
            <person name="Yu J."/>
            <person name="Wang Q."/>
            <person name="Geng X."/>
            <person name="Bao W."/>
            <person name="He P."/>
            <person name="Cai J."/>
        </authorList>
    </citation>
    <scope>NUCLEOTIDE SEQUENCE [LARGE SCALE GENOMIC DNA]</scope>
    <source>
        <strain evidence="11">Xu316</strain>
    </source>
</reference>
<feature type="binding site" evidence="6">
    <location>
        <begin position="173"/>
        <end position="180"/>
    </location>
    <ligand>
        <name>ATP</name>
        <dbReference type="ChEBI" id="CHEBI:30616"/>
    </ligand>
</feature>
<feature type="compositionally biased region" description="Basic and acidic residues" evidence="8">
    <location>
        <begin position="800"/>
        <end position="811"/>
    </location>
</feature>
<dbReference type="PANTHER" id="PTHR47968">
    <property type="entry name" value="CENTROMERE PROTEIN E"/>
    <property type="match status" value="1"/>
</dbReference>
<feature type="region of interest" description="Disordered" evidence="8">
    <location>
        <begin position="788"/>
        <end position="848"/>
    </location>
</feature>
<dbReference type="GO" id="GO:0005874">
    <property type="term" value="C:microtubule"/>
    <property type="evidence" value="ECO:0007669"/>
    <property type="project" value="UniProtKB-KW"/>
</dbReference>
<feature type="domain" description="Kinesin motor" evidence="9">
    <location>
        <begin position="30"/>
        <end position="417"/>
    </location>
</feature>
<organism evidence="10 11">
    <name type="scientific">Candida maltosa (strain Xu316)</name>
    <name type="common">Yeast</name>
    <dbReference type="NCBI Taxonomy" id="1245528"/>
    <lineage>
        <taxon>Eukaryota</taxon>
        <taxon>Fungi</taxon>
        <taxon>Dikarya</taxon>
        <taxon>Ascomycota</taxon>
        <taxon>Saccharomycotina</taxon>
        <taxon>Pichiomycetes</taxon>
        <taxon>Debaryomycetaceae</taxon>
        <taxon>Candida/Lodderomyces clade</taxon>
        <taxon>Candida</taxon>
    </lineage>
</organism>
<evidence type="ECO:0000256" key="7">
    <source>
        <dbReference type="RuleBase" id="RU000394"/>
    </source>
</evidence>
<dbReference type="eggNOG" id="KOG0242">
    <property type="taxonomic scope" value="Eukaryota"/>
</dbReference>
<dbReference type="GO" id="GO:0003777">
    <property type="term" value="F:microtubule motor activity"/>
    <property type="evidence" value="ECO:0007669"/>
    <property type="project" value="InterPro"/>
</dbReference>
<evidence type="ECO:0000256" key="1">
    <source>
        <dbReference type="ARBA" id="ARBA00022701"/>
    </source>
</evidence>
<dbReference type="OrthoDB" id="3176171at2759"/>
<dbReference type="GO" id="GO:0007018">
    <property type="term" value="P:microtubule-based movement"/>
    <property type="evidence" value="ECO:0007669"/>
    <property type="project" value="InterPro"/>
</dbReference>
<dbReference type="STRING" id="1245528.M3K5A4"/>
<name>M3K5A4_CANMX</name>
<evidence type="ECO:0000313" key="10">
    <source>
        <dbReference type="EMBL" id="EMG50460.1"/>
    </source>
</evidence>
<dbReference type="PROSITE" id="PS50067">
    <property type="entry name" value="KINESIN_MOTOR_2"/>
    <property type="match status" value="1"/>
</dbReference>
<dbReference type="Gene3D" id="3.40.850.10">
    <property type="entry name" value="Kinesin motor domain"/>
    <property type="match status" value="1"/>
</dbReference>
<feature type="region of interest" description="Disordered" evidence="8">
    <location>
        <begin position="680"/>
        <end position="744"/>
    </location>
</feature>
<dbReference type="Pfam" id="PF00225">
    <property type="entry name" value="Kinesin"/>
    <property type="match status" value="1"/>
</dbReference>
<evidence type="ECO:0000259" key="9">
    <source>
        <dbReference type="PROSITE" id="PS50067"/>
    </source>
</evidence>
<dbReference type="OMA" id="MQRNAFP"/>
<feature type="compositionally biased region" description="Acidic residues" evidence="8">
    <location>
        <begin position="694"/>
        <end position="703"/>
    </location>
</feature>
<keyword evidence="1 7" id="KW-0493">Microtubule</keyword>
<accession>M3K5A4</accession>
<dbReference type="InterPro" id="IPR019821">
    <property type="entry name" value="Kinesin_motor_CS"/>
</dbReference>